<dbReference type="InterPro" id="IPR035965">
    <property type="entry name" value="PAS-like_dom_sf"/>
</dbReference>
<evidence type="ECO:0000313" key="17">
    <source>
        <dbReference type="Proteomes" id="UP001595891"/>
    </source>
</evidence>
<dbReference type="Gene3D" id="1.10.287.130">
    <property type="match status" value="1"/>
</dbReference>
<evidence type="ECO:0000256" key="11">
    <source>
        <dbReference type="ARBA" id="ARBA00022989"/>
    </source>
</evidence>
<evidence type="ECO:0000256" key="10">
    <source>
        <dbReference type="ARBA" id="ARBA00022840"/>
    </source>
</evidence>
<dbReference type="InterPro" id="IPR004358">
    <property type="entry name" value="Sig_transdc_His_kin-like_C"/>
</dbReference>
<organism evidence="16 17">
    <name type="scientific">Sphaerisporangium corydalis</name>
    <dbReference type="NCBI Taxonomy" id="1441875"/>
    <lineage>
        <taxon>Bacteria</taxon>
        <taxon>Bacillati</taxon>
        <taxon>Actinomycetota</taxon>
        <taxon>Actinomycetes</taxon>
        <taxon>Streptosporangiales</taxon>
        <taxon>Streptosporangiaceae</taxon>
        <taxon>Sphaerisporangium</taxon>
    </lineage>
</organism>
<keyword evidence="10 16" id="KW-0067">ATP-binding</keyword>
<dbReference type="InterPro" id="IPR003661">
    <property type="entry name" value="HisK_dim/P_dom"/>
</dbReference>
<dbReference type="SUPFAM" id="SSF55874">
    <property type="entry name" value="ATPase domain of HSP90 chaperone/DNA topoisomerase II/histidine kinase"/>
    <property type="match status" value="1"/>
</dbReference>
<evidence type="ECO:0000256" key="6">
    <source>
        <dbReference type="ARBA" id="ARBA00022679"/>
    </source>
</evidence>
<dbReference type="InterPro" id="IPR000014">
    <property type="entry name" value="PAS"/>
</dbReference>
<evidence type="ECO:0000256" key="9">
    <source>
        <dbReference type="ARBA" id="ARBA00022777"/>
    </source>
</evidence>
<protein>
    <recommendedName>
        <fullName evidence="14">Sensor-like histidine kinase SenX3</fullName>
        <ecNumber evidence="4">2.7.13.3</ecNumber>
    </recommendedName>
</protein>
<dbReference type="PANTHER" id="PTHR42878:SF7">
    <property type="entry name" value="SENSOR HISTIDINE KINASE GLRK"/>
    <property type="match status" value="1"/>
</dbReference>
<dbReference type="SMART" id="SM00387">
    <property type="entry name" value="HATPase_c"/>
    <property type="match status" value="1"/>
</dbReference>
<dbReference type="SUPFAM" id="SSF55785">
    <property type="entry name" value="PYP-like sensor domain (PAS domain)"/>
    <property type="match status" value="1"/>
</dbReference>
<evidence type="ECO:0000256" key="12">
    <source>
        <dbReference type="ARBA" id="ARBA00023012"/>
    </source>
</evidence>
<dbReference type="EMBL" id="JBHSFN010000005">
    <property type="protein sequence ID" value="MFC4586500.1"/>
    <property type="molecule type" value="Genomic_DNA"/>
</dbReference>
<reference evidence="17" key="1">
    <citation type="journal article" date="2019" name="Int. J. Syst. Evol. Microbiol.">
        <title>The Global Catalogue of Microorganisms (GCM) 10K type strain sequencing project: providing services to taxonomists for standard genome sequencing and annotation.</title>
        <authorList>
            <consortium name="The Broad Institute Genomics Platform"/>
            <consortium name="The Broad Institute Genome Sequencing Center for Infectious Disease"/>
            <person name="Wu L."/>
            <person name="Ma J."/>
        </authorList>
    </citation>
    <scope>NUCLEOTIDE SEQUENCE [LARGE SCALE GENOMIC DNA]</scope>
    <source>
        <strain evidence="17">CCUG 49560</strain>
    </source>
</reference>
<comment type="subcellular location">
    <subcellularLocation>
        <location evidence="3">Cell membrane</location>
    </subcellularLocation>
    <subcellularLocation>
        <location evidence="2">Membrane</location>
        <topology evidence="2">Multi-pass membrane protein</topology>
    </subcellularLocation>
</comment>
<dbReference type="PANTHER" id="PTHR42878">
    <property type="entry name" value="TWO-COMPONENT HISTIDINE KINASE"/>
    <property type="match status" value="1"/>
</dbReference>
<dbReference type="InterPro" id="IPR003594">
    <property type="entry name" value="HATPase_dom"/>
</dbReference>
<dbReference type="SMART" id="SM00091">
    <property type="entry name" value="PAS"/>
    <property type="match status" value="1"/>
</dbReference>
<dbReference type="PROSITE" id="PS50109">
    <property type="entry name" value="HIS_KIN"/>
    <property type="match status" value="1"/>
</dbReference>
<dbReference type="Pfam" id="PF00512">
    <property type="entry name" value="HisKA"/>
    <property type="match status" value="1"/>
</dbReference>
<dbReference type="Gene3D" id="3.30.450.20">
    <property type="entry name" value="PAS domain"/>
    <property type="match status" value="1"/>
</dbReference>
<comment type="caution">
    <text evidence="16">The sequence shown here is derived from an EMBL/GenBank/DDBJ whole genome shotgun (WGS) entry which is preliminary data.</text>
</comment>
<evidence type="ECO:0000256" key="5">
    <source>
        <dbReference type="ARBA" id="ARBA00022553"/>
    </source>
</evidence>
<evidence type="ECO:0000256" key="1">
    <source>
        <dbReference type="ARBA" id="ARBA00000085"/>
    </source>
</evidence>
<evidence type="ECO:0000256" key="14">
    <source>
        <dbReference type="ARBA" id="ARBA00039401"/>
    </source>
</evidence>
<dbReference type="InterPro" id="IPR013656">
    <property type="entry name" value="PAS_4"/>
</dbReference>
<keyword evidence="12" id="KW-0902">Two-component regulatory system</keyword>
<keyword evidence="17" id="KW-1185">Reference proteome</keyword>
<dbReference type="Pfam" id="PF02518">
    <property type="entry name" value="HATPase_c"/>
    <property type="match status" value="1"/>
</dbReference>
<dbReference type="GO" id="GO:0005524">
    <property type="term" value="F:ATP binding"/>
    <property type="evidence" value="ECO:0007669"/>
    <property type="project" value="UniProtKB-KW"/>
</dbReference>
<keyword evidence="11" id="KW-1133">Transmembrane helix</keyword>
<sequence>MAFEIHYEAVFRDGLAPLLLLTPDLVVVAVNDSYLKTTGWTRADLLGRPIFTAMPRDPHDPDLRGLKALRASLEQVAATGEPSAVALQRHDVEVPGRPGTFEERYWSAVNSPVFDPGGRVHLIIHRAEDVTAFVRHLRRGGQDAASCARAEQGESDPGAFVRARELLAVSERLHHAYTQQGHTMAALREAAEQQRRFVLDASHDLRNPITGLLTKLEVGLSEPDTDLRPILHKALRDAERLKDIVADLLELARLDTTAPTATEPIHLARLVADELERRTLTAAVVTRLDRRAVVNASPIRLARLLGNLIANAERHTTTTIEIVVTADPPEAVLEVIDDGPGIDPADHERVFERLARLDEGRRLDPSGSGLGLPIAREIAQAYGGRLYAADHPTGARFVLRLPLAT</sequence>
<proteinExistence type="predicted"/>
<name>A0ABV9EAD3_9ACTN</name>
<dbReference type="Gene3D" id="3.30.565.10">
    <property type="entry name" value="Histidine kinase-like ATPase, C-terminal domain"/>
    <property type="match status" value="1"/>
</dbReference>
<dbReference type="InterPro" id="IPR005467">
    <property type="entry name" value="His_kinase_dom"/>
</dbReference>
<evidence type="ECO:0000256" key="13">
    <source>
        <dbReference type="ARBA" id="ARBA00023136"/>
    </source>
</evidence>
<dbReference type="CDD" id="cd00130">
    <property type="entry name" value="PAS"/>
    <property type="match status" value="1"/>
</dbReference>
<evidence type="ECO:0000256" key="4">
    <source>
        <dbReference type="ARBA" id="ARBA00012438"/>
    </source>
</evidence>
<dbReference type="Pfam" id="PF08448">
    <property type="entry name" value="PAS_4"/>
    <property type="match status" value="1"/>
</dbReference>
<dbReference type="EC" id="2.7.13.3" evidence="4"/>
<evidence type="ECO:0000259" key="15">
    <source>
        <dbReference type="PROSITE" id="PS50109"/>
    </source>
</evidence>
<evidence type="ECO:0000256" key="7">
    <source>
        <dbReference type="ARBA" id="ARBA00022692"/>
    </source>
</evidence>
<dbReference type="RefSeq" id="WP_262841507.1">
    <property type="nucleotide sequence ID" value="NZ_JANZYP010000005.1"/>
</dbReference>
<evidence type="ECO:0000256" key="2">
    <source>
        <dbReference type="ARBA" id="ARBA00004141"/>
    </source>
</evidence>
<dbReference type="InterPro" id="IPR036890">
    <property type="entry name" value="HATPase_C_sf"/>
</dbReference>
<keyword evidence="7" id="KW-0812">Transmembrane</keyword>
<dbReference type="CDD" id="cd00082">
    <property type="entry name" value="HisKA"/>
    <property type="match status" value="1"/>
</dbReference>
<keyword evidence="6" id="KW-0808">Transferase</keyword>
<keyword evidence="8" id="KW-0547">Nucleotide-binding</keyword>
<comment type="catalytic activity">
    <reaction evidence="1">
        <text>ATP + protein L-histidine = ADP + protein N-phospho-L-histidine.</text>
        <dbReference type="EC" id="2.7.13.3"/>
    </reaction>
</comment>
<dbReference type="SUPFAM" id="SSF47384">
    <property type="entry name" value="Homodimeric domain of signal transducing histidine kinase"/>
    <property type="match status" value="1"/>
</dbReference>
<keyword evidence="9" id="KW-0418">Kinase</keyword>
<accession>A0ABV9EAD3</accession>
<keyword evidence="5" id="KW-0597">Phosphoprotein</keyword>
<dbReference type="CDD" id="cd00075">
    <property type="entry name" value="HATPase"/>
    <property type="match status" value="1"/>
</dbReference>
<dbReference type="InterPro" id="IPR050351">
    <property type="entry name" value="BphY/WalK/GraS-like"/>
</dbReference>
<dbReference type="PRINTS" id="PR00344">
    <property type="entry name" value="BCTRLSENSOR"/>
</dbReference>
<gene>
    <name evidence="16" type="ORF">ACFO8L_10475</name>
</gene>
<dbReference type="NCBIfam" id="TIGR00229">
    <property type="entry name" value="sensory_box"/>
    <property type="match status" value="1"/>
</dbReference>
<keyword evidence="13" id="KW-0472">Membrane</keyword>
<dbReference type="InterPro" id="IPR036097">
    <property type="entry name" value="HisK_dim/P_sf"/>
</dbReference>
<dbReference type="SMART" id="SM00388">
    <property type="entry name" value="HisKA"/>
    <property type="match status" value="1"/>
</dbReference>
<evidence type="ECO:0000256" key="3">
    <source>
        <dbReference type="ARBA" id="ARBA00004236"/>
    </source>
</evidence>
<evidence type="ECO:0000256" key="8">
    <source>
        <dbReference type="ARBA" id="ARBA00022741"/>
    </source>
</evidence>
<feature type="domain" description="Histidine kinase" evidence="15">
    <location>
        <begin position="200"/>
        <end position="405"/>
    </location>
</feature>
<dbReference type="Proteomes" id="UP001595891">
    <property type="component" value="Unassembled WGS sequence"/>
</dbReference>
<evidence type="ECO:0000313" key="16">
    <source>
        <dbReference type="EMBL" id="MFC4586500.1"/>
    </source>
</evidence>